<gene>
    <name evidence="4" type="ORF">HDF16_002910</name>
</gene>
<evidence type="ECO:0000313" key="5">
    <source>
        <dbReference type="Proteomes" id="UP000540989"/>
    </source>
</evidence>
<dbReference type="EC" id="6.3.5.7" evidence="4"/>
<dbReference type="Gene3D" id="3.90.1300.10">
    <property type="entry name" value="Amidase signature (AS) domain"/>
    <property type="match status" value="1"/>
</dbReference>
<name>A0A7W7ZF38_9BACT</name>
<evidence type="ECO:0000313" key="4">
    <source>
        <dbReference type="EMBL" id="MBB5058196.1"/>
    </source>
</evidence>
<dbReference type="SUPFAM" id="SSF75304">
    <property type="entry name" value="Amidase signature (AS) enzymes"/>
    <property type="match status" value="1"/>
</dbReference>
<protein>
    <submittedName>
        <fullName evidence="4">Aspartyl-tRNA(Asn)/glutamyl-tRNA(Gln) amidotransferase subunit A</fullName>
        <ecNumber evidence="4">6.3.5.6</ecNumber>
        <ecNumber evidence="4">6.3.5.7</ecNumber>
    </submittedName>
</protein>
<feature type="domain" description="Amidase" evidence="3">
    <location>
        <begin position="62"/>
        <end position="491"/>
    </location>
</feature>
<keyword evidence="4" id="KW-0808">Transferase</keyword>
<dbReference type="InterPro" id="IPR000120">
    <property type="entry name" value="Amidase"/>
</dbReference>
<dbReference type="Proteomes" id="UP000540989">
    <property type="component" value="Unassembled WGS sequence"/>
</dbReference>
<proteinExistence type="inferred from homology"/>
<accession>A0A7W7ZF38</accession>
<dbReference type="Pfam" id="PF01425">
    <property type="entry name" value="Amidase"/>
    <property type="match status" value="1"/>
</dbReference>
<dbReference type="RefSeq" id="WP_184217690.1">
    <property type="nucleotide sequence ID" value="NZ_JACHIP010000004.1"/>
</dbReference>
<dbReference type="PROSITE" id="PS51318">
    <property type="entry name" value="TAT"/>
    <property type="match status" value="1"/>
</dbReference>
<dbReference type="InterPro" id="IPR036928">
    <property type="entry name" value="AS_sf"/>
</dbReference>
<reference evidence="4 5" key="1">
    <citation type="submission" date="2020-08" db="EMBL/GenBank/DDBJ databases">
        <title>Genomic Encyclopedia of Type Strains, Phase IV (KMG-V): Genome sequencing to study the core and pangenomes of soil and plant-associated prokaryotes.</title>
        <authorList>
            <person name="Whitman W."/>
        </authorList>
    </citation>
    <scope>NUCLEOTIDE SEQUENCE [LARGE SCALE GENOMIC DNA]</scope>
    <source>
        <strain evidence="4 5">M8UP14</strain>
    </source>
</reference>
<evidence type="ECO:0000259" key="3">
    <source>
        <dbReference type="Pfam" id="PF01425"/>
    </source>
</evidence>
<evidence type="ECO:0000256" key="2">
    <source>
        <dbReference type="SAM" id="MobiDB-lite"/>
    </source>
</evidence>
<comment type="similarity">
    <text evidence="1">Belongs to the amidase family.</text>
</comment>
<dbReference type="GO" id="GO:0016740">
    <property type="term" value="F:transferase activity"/>
    <property type="evidence" value="ECO:0007669"/>
    <property type="project" value="UniProtKB-KW"/>
</dbReference>
<feature type="region of interest" description="Disordered" evidence="2">
    <location>
        <begin position="506"/>
        <end position="531"/>
    </location>
</feature>
<organism evidence="4 5">
    <name type="scientific">Granulicella aggregans</name>
    <dbReference type="NCBI Taxonomy" id="474949"/>
    <lineage>
        <taxon>Bacteria</taxon>
        <taxon>Pseudomonadati</taxon>
        <taxon>Acidobacteriota</taxon>
        <taxon>Terriglobia</taxon>
        <taxon>Terriglobales</taxon>
        <taxon>Acidobacteriaceae</taxon>
        <taxon>Granulicella</taxon>
    </lineage>
</organism>
<dbReference type="EMBL" id="JACHIP010000004">
    <property type="protein sequence ID" value="MBB5058196.1"/>
    <property type="molecule type" value="Genomic_DNA"/>
</dbReference>
<dbReference type="EC" id="6.3.5.6" evidence="4"/>
<keyword evidence="5" id="KW-1185">Reference proteome</keyword>
<dbReference type="GO" id="GO:0050566">
    <property type="term" value="F:asparaginyl-tRNA synthase (glutamine-hydrolyzing) activity"/>
    <property type="evidence" value="ECO:0007669"/>
    <property type="project" value="UniProtKB-EC"/>
</dbReference>
<dbReference type="PANTHER" id="PTHR11895">
    <property type="entry name" value="TRANSAMIDASE"/>
    <property type="match status" value="1"/>
</dbReference>
<comment type="caution">
    <text evidence="4">The sequence shown here is derived from an EMBL/GenBank/DDBJ whole genome shotgun (WGS) entry which is preliminary data.</text>
</comment>
<keyword evidence="4" id="KW-0436">Ligase</keyword>
<sequence>MKKLSRRDFTTLCGSTLAIGGLFSASPNPLSASEALSDDLTSLTLLEASTRIRNRTVTSTQLTKALLARIAIYDPKVNSYVTLMATEALKQAAQLDEEAKAGKFRSPLHGIPIALKDNIDTAGTRTTAASPMFRTRVPTEDAEVVTKLVASGAVILGKVNLHEFALGCTGDVSYFGPSRNPWNLELVTGGSSAGSGAAVAADLCYGALGTDTGGSIRVPSSWCGIVGIKPTTGLVSIRGIIPCLASLDHCGPMARTVEDVALMLTELAGYDNQDPFSVQAPKQDYFKLMNQPVSSFRLGAPVEYYDHLEPEVAEIVAAAVLVLSKLTRGITSHAPLPAMPEGENFFNAIGDTAAYHEPLIKQSGMNYMPPTLGDMKSILTPATASDSSNAHYTLAMIRRHVDAAFKEIDLVVMPTTTSLPKSLKDSLKVEMSDRKPKKAYDFFDPTSGCYNTAPFDVYGVPALTLPCGFSKSGLPVGLMIAGPHFSEGKVLALAYAFQQATDWHKRKPALTPETPVPPLIEADAEPKPANS</sequence>
<evidence type="ECO:0000256" key="1">
    <source>
        <dbReference type="ARBA" id="ARBA00009199"/>
    </source>
</evidence>
<dbReference type="InterPro" id="IPR023631">
    <property type="entry name" value="Amidase_dom"/>
</dbReference>
<dbReference type="InterPro" id="IPR006311">
    <property type="entry name" value="TAT_signal"/>
</dbReference>
<dbReference type="GO" id="GO:0050567">
    <property type="term" value="F:glutaminyl-tRNA synthase (glutamine-hydrolyzing) activity"/>
    <property type="evidence" value="ECO:0007669"/>
    <property type="project" value="UniProtKB-EC"/>
</dbReference>
<dbReference type="AlphaFoldDB" id="A0A7W7ZF38"/>
<dbReference type="PANTHER" id="PTHR11895:SF7">
    <property type="entry name" value="GLUTAMYL-TRNA(GLN) AMIDOTRANSFERASE SUBUNIT A, MITOCHONDRIAL"/>
    <property type="match status" value="1"/>
</dbReference>